<dbReference type="GO" id="GO:0006355">
    <property type="term" value="P:regulation of DNA-templated transcription"/>
    <property type="evidence" value="ECO:0007669"/>
    <property type="project" value="InterPro"/>
</dbReference>
<gene>
    <name evidence="5" type="ORF">CYR75_13400</name>
</gene>
<evidence type="ECO:0000256" key="3">
    <source>
        <dbReference type="ARBA" id="ARBA00023163"/>
    </source>
</evidence>
<evidence type="ECO:0000256" key="1">
    <source>
        <dbReference type="ARBA" id="ARBA00023015"/>
    </source>
</evidence>
<sequence>MTAQQQIKAALPGLHRMAPGGYYIGFRINSGKALIRFNTYSEAWQEYYADHSLVLRDPTVAWALSTTGCCRWSALPIPDSFGVLHQAGLHGLRFGLVVSVGELSSRTVAGFAREDREFSDAEIPAIEATIQRLHHLLDPPATLSRAHAEALRCIAGGKRYAEAADALGISESAFKARLTAARLRLNARTTAEALRRAHDLRLL</sequence>
<dbReference type="RefSeq" id="WP_101500500.1">
    <property type="nucleotide sequence ID" value="NZ_CP025583.1"/>
</dbReference>
<dbReference type="SMART" id="SM00421">
    <property type="entry name" value="HTH_LUXR"/>
    <property type="match status" value="1"/>
</dbReference>
<dbReference type="Pfam" id="PF03472">
    <property type="entry name" value="Autoind_bind"/>
    <property type="match status" value="1"/>
</dbReference>
<dbReference type="AlphaFoldDB" id="A0A2K9MKM2"/>
<reference evidence="6" key="1">
    <citation type="submission" date="2017-12" db="EMBL/GenBank/DDBJ databases">
        <title>Genomic analysis of Paracoccus sp. CBA4604.</title>
        <authorList>
            <person name="Roh S.W."/>
            <person name="Kim J.Y."/>
            <person name="Kim J.S."/>
        </authorList>
    </citation>
    <scope>NUCLEOTIDE SEQUENCE [LARGE SCALE GENOMIC DNA]</scope>
    <source>
        <strain evidence="6">CBA4604</strain>
    </source>
</reference>
<accession>A0A2K9MKM2</accession>
<dbReference type="Gene3D" id="1.10.10.10">
    <property type="entry name" value="Winged helix-like DNA-binding domain superfamily/Winged helix DNA-binding domain"/>
    <property type="match status" value="1"/>
</dbReference>
<evidence type="ECO:0000259" key="4">
    <source>
        <dbReference type="PROSITE" id="PS50043"/>
    </source>
</evidence>
<dbReference type="PROSITE" id="PS50043">
    <property type="entry name" value="HTH_LUXR_2"/>
    <property type="match status" value="1"/>
</dbReference>
<keyword evidence="2" id="KW-0238">DNA-binding</keyword>
<proteinExistence type="predicted"/>
<dbReference type="InterPro" id="IPR005143">
    <property type="entry name" value="TF_LuxR_autoind-bd_dom"/>
</dbReference>
<dbReference type="GO" id="GO:0003677">
    <property type="term" value="F:DNA binding"/>
    <property type="evidence" value="ECO:0007669"/>
    <property type="project" value="UniProtKB-KW"/>
</dbReference>
<dbReference type="InterPro" id="IPR000792">
    <property type="entry name" value="Tscrpt_reg_LuxR_C"/>
</dbReference>
<organism evidence="5 6">
    <name type="scientific">Paracoccus jeotgali</name>
    <dbReference type="NCBI Taxonomy" id="2065379"/>
    <lineage>
        <taxon>Bacteria</taxon>
        <taxon>Pseudomonadati</taxon>
        <taxon>Pseudomonadota</taxon>
        <taxon>Alphaproteobacteria</taxon>
        <taxon>Rhodobacterales</taxon>
        <taxon>Paracoccaceae</taxon>
        <taxon>Paracoccus</taxon>
    </lineage>
</organism>
<evidence type="ECO:0000313" key="6">
    <source>
        <dbReference type="Proteomes" id="UP000234882"/>
    </source>
</evidence>
<dbReference type="SUPFAM" id="SSF75516">
    <property type="entry name" value="Pheromone-binding domain of LuxR-like quorum-sensing transcription factors"/>
    <property type="match status" value="1"/>
</dbReference>
<evidence type="ECO:0000256" key="2">
    <source>
        <dbReference type="ARBA" id="ARBA00023125"/>
    </source>
</evidence>
<dbReference type="OrthoDB" id="7826109at2"/>
<protein>
    <submittedName>
        <fullName evidence="5">LuxR family transcriptional regulator</fullName>
    </submittedName>
</protein>
<dbReference type="KEGG" id="paru:CYR75_13400"/>
<keyword evidence="1" id="KW-0805">Transcription regulation</keyword>
<feature type="domain" description="HTH luxR-type" evidence="4">
    <location>
        <begin position="136"/>
        <end position="201"/>
    </location>
</feature>
<dbReference type="InterPro" id="IPR036388">
    <property type="entry name" value="WH-like_DNA-bd_sf"/>
</dbReference>
<dbReference type="InterPro" id="IPR036693">
    <property type="entry name" value="TF_LuxR_autoind-bd_dom_sf"/>
</dbReference>
<name>A0A2K9MKM2_9RHOB</name>
<dbReference type="EMBL" id="CP025583">
    <property type="protein sequence ID" value="AUM75155.1"/>
    <property type="molecule type" value="Genomic_DNA"/>
</dbReference>
<keyword evidence="6" id="KW-1185">Reference proteome</keyword>
<dbReference type="Proteomes" id="UP000234882">
    <property type="component" value="Chromosome"/>
</dbReference>
<dbReference type="Gene3D" id="3.30.450.80">
    <property type="entry name" value="Transcription factor LuxR-like, autoinducer-binding domain"/>
    <property type="match status" value="1"/>
</dbReference>
<evidence type="ECO:0000313" key="5">
    <source>
        <dbReference type="EMBL" id="AUM75155.1"/>
    </source>
</evidence>
<keyword evidence="3" id="KW-0804">Transcription</keyword>
<dbReference type="SUPFAM" id="SSF46894">
    <property type="entry name" value="C-terminal effector domain of the bipartite response regulators"/>
    <property type="match status" value="1"/>
</dbReference>
<dbReference type="InterPro" id="IPR016032">
    <property type="entry name" value="Sig_transdc_resp-reg_C-effctor"/>
</dbReference>